<feature type="region of interest" description="Disordered" evidence="1">
    <location>
        <begin position="38"/>
        <end position="96"/>
    </location>
</feature>
<dbReference type="EMBL" id="JADIMH010000071">
    <property type="protein sequence ID" value="MBO8468112.1"/>
    <property type="molecule type" value="Genomic_DNA"/>
</dbReference>
<dbReference type="AlphaFoldDB" id="A0A9D9I8U1"/>
<name>A0A9D9I8U1_9BACT</name>
<reference evidence="2" key="2">
    <citation type="journal article" date="2021" name="PeerJ">
        <title>Extensive microbial diversity within the chicken gut microbiome revealed by metagenomics and culture.</title>
        <authorList>
            <person name="Gilroy R."/>
            <person name="Ravi A."/>
            <person name="Getino M."/>
            <person name="Pursley I."/>
            <person name="Horton D.L."/>
            <person name="Alikhan N.F."/>
            <person name="Baker D."/>
            <person name="Gharbi K."/>
            <person name="Hall N."/>
            <person name="Watson M."/>
            <person name="Adriaenssens E.M."/>
            <person name="Foster-Nyarko E."/>
            <person name="Jarju S."/>
            <person name="Secka A."/>
            <person name="Antonio M."/>
            <person name="Oren A."/>
            <person name="Chaudhuri R.R."/>
            <person name="La Ragione R."/>
            <person name="Hildebrand F."/>
            <person name="Pallen M.J."/>
        </authorList>
    </citation>
    <scope>NUCLEOTIDE SEQUENCE</scope>
    <source>
        <strain evidence="2">B1-15692</strain>
    </source>
</reference>
<reference evidence="2" key="1">
    <citation type="submission" date="2020-10" db="EMBL/GenBank/DDBJ databases">
        <authorList>
            <person name="Gilroy R."/>
        </authorList>
    </citation>
    <scope>NUCLEOTIDE SEQUENCE</scope>
    <source>
        <strain evidence="2">B1-15692</strain>
    </source>
</reference>
<comment type="caution">
    <text evidence="2">The sequence shown here is derived from an EMBL/GenBank/DDBJ whole genome shotgun (WGS) entry which is preliminary data.</text>
</comment>
<evidence type="ECO:0000313" key="3">
    <source>
        <dbReference type="Proteomes" id="UP000823660"/>
    </source>
</evidence>
<accession>A0A9D9I8U1</accession>
<evidence type="ECO:0000256" key="1">
    <source>
        <dbReference type="SAM" id="MobiDB-lite"/>
    </source>
</evidence>
<organism evidence="2 3">
    <name type="scientific">Candidatus Cryptobacteroides faecipullorum</name>
    <dbReference type="NCBI Taxonomy" id="2840764"/>
    <lineage>
        <taxon>Bacteria</taxon>
        <taxon>Pseudomonadati</taxon>
        <taxon>Bacteroidota</taxon>
        <taxon>Bacteroidia</taxon>
        <taxon>Bacteroidales</taxon>
        <taxon>Candidatus Cryptobacteroides</taxon>
    </lineage>
</organism>
<gene>
    <name evidence="2" type="ORF">IAB99_10220</name>
</gene>
<protein>
    <submittedName>
        <fullName evidence="2">Uncharacterized protein</fullName>
    </submittedName>
</protein>
<sequence>MRADMMQKELNLDAKQYKKLYKVFKKTEKAIEQAAMQNMRPPMGGPGMMPPGMMPPGNGMPPQGRPGDRQGPPDMKAEKPENMPVPGKEGPDMLRLPDMISEEEISAREKEAEKVKKILTPEQFCKWQKIESKRKGRP</sequence>
<dbReference type="Proteomes" id="UP000823660">
    <property type="component" value="Unassembled WGS sequence"/>
</dbReference>
<proteinExistence type="predicted"/>
<evidence type="ECO:0000313" key="2">
    <source>
        <dbReference type="EMBL" id="MBO8468112.1"/>
    </source>
</evidence>